<dbReference type="GeneID" id="25907891"/>
<gene>
    <name evidence="1" type="ORF">SARC_07387</name>
</gene>
<evidence type="ECO:0000313" key="2">
    <source>
        <dbReference type="Proteomes" id="UP000054560"/>
    </source>
</evidence>
<name>A0A0L0FUA7_9EUKA</name>
<dbReference type="RefSeq" id="XP_014154151.1">
    <property type="nucleotide sequence ID" value="XM_014298676.1"/>
</dbReference>
<protein>
    <submittedName>
        <fullName evidence="1">Uncharacterized protein</fullName>
    </submittedName>
</protein>
<dbReference type="AlphaFoldDB" id="A0A0L0FUA7"/>
<sequence>MWKVGNTNVRLGRNFGSTSQGSATVAIGNSAGETNQNDNSIAIGHEAGWDSQGVDAIVIGTSAGYEDQHDNTIVLNASGSALNTEQANSICINPVRESTHAGSLVRYNESTSEMVHAPIDTVVDGKSLVVSGTDFKIGTFVFQTLIDALASDHISTGDVVEVFRPRGRGPLEHVMPEMWGPVSGVGAEEAFEAAGAHARVRMIPFLANGYYTFTRPVYMALHLKDAGHVQLYAAVEPSLTSNYDESISSSEYNNFSILKCTKPPLLGEGEGLPWINENTFYVNRINDSSRPSELSIIGSWYAHNHNYFYGGTIEGDVNIYIDGNSNYIHNLRLGAATKSVQTIVFSDRSKSNYIEREKPITSKYQNQVFIPLRLQTPLEVTPLFMPTRPIPTTSLFFH</sequence>
<evidence type="ECO:0000313" key="1">
    <source>
        <dbReference type="EMBL" id="KNC80249.1"/>
    </source>
</evidence>
<dbReference type="Proteomes" id="UP000054560">
    <property type="component" value="Unassembled WGS sequence"/>
</dbReference>
<dbReference type="InterPro" id="IPR011049">
    <property type="entry name" value="Serralysin-like_metalloprot_C"/>
</dbReference>
<dbReference type="EMBL" id="KQ242177">
    <property type="protein sequence ID" value="KNC80249.1"/>
    <property type="molecule type" value="Genomic_DNA"/>
</dbReference>
<organism evidence="1 2">
    <name type="scientific">Sphaeroforma arctica JP610</name>
    <dbReference type="NCBI Taxonomy" id="667725"/>
    <lineage>
        <taxon>Eukaryota</taxon>
        <taxon>Ichthyosporea</taxon>
        <taxon>Ichthyophonida</taxon>
        <taxon>Sphaeroforma</taxon>
    </lineage>
</organism>
<dbReference type="Gene3D" id="2.150.10.10">
    <property type="entry name" value="Serralysin-like metalloprotease, C-terminal"/>
    <property type="match status" value="1"/>
</dbReference>
<accession>A0A0L0FUA7</accession>
<proteinExistence type="predicted"/>
<keyword evidence="2" id="KW-1185">Reference proteome</keyword>
<reference evidence="1 2" key="1">
    <citation type="submission" date="2011-02" db="EMBL/GenBank/DDBJ databases">
        <title>The Genome Sequence of Sphaeroforma arctica JP610.</title>
        <authorList>
            <consortium name="The Broad Institute Genome Sequencing Platform"/>
            <person name="Russ C."/>
            <person name="Cuomo C."/>
            <person name="Young S.K."/>
            <person name="Zeng Q."/>
            <person name="Gargeya S."/>
            <person name="Alvarado L."/>
            <person name="Berlin A."/>
            <person name="Chapman S.B."/>
            <person name="Chen Z."/>
            <person name="Freedman E."/>
            <person name="Gellesch M."/>
            <person name="Goldberg J."/>
            <person name="Griggs A."/>
            <person name="Gujja S."/>
            <person name="Heilman E."/>
            <person name="Heiman D."/>
            <person name="Howarth C."/>
            <person name="Mehta T."/>
            <person name="Neiman D."/>
            <person name="Pearson M."/>
            <person name="Roberts A."/>
            <person name="Saif S."/>
            <person name="Shea T."/>
            <person name="Shenoy N."/>
            <person name="Sisk P."/>
            <person name="Stolte C."/>
            <person name="Sykes S."/>
            <person name="White J."/>
            <person name="Yandava C."/>
            <person name="Burger G."/>
            <person name="Gray M.W."/>
            <person name="Holland P.W.H."/>
            <person name="King N."/>
            <person name="Lang F.B.F."/>
            <person name="Roger A.J."/>
            <person name="Ruiz-Trillo I."/>
            <person name="Haas B."/>
            <person name="Nusbaum C."/>
            <person name="Birren B."/>
        </authorList>
    </citation>
    <scope>NUCLEOTIDE SEQUENCE [LARGE SCALE GENOMIC DNA]</scope>
    <source>
        <strain evidence="1 2">JP610</strain>
    </source>
</reference>